<keyword evidence="8" id="KW-1185">Reference proteome</keyword>
<dbReference type="CDD" id="cd14687">
    <property type="entry name" value="bZIP_ATF2"/>
    <property type="match status" value="1"/>
</dbReference>
<dbReference type="InterPro" id="IPR004827">
    <property type="entry name" value="bZIP"/>
</dbReference>
<feature type="compositionally biased region" description="Low complexity" evidence="5">
    <location>
        <begin position="131"/>
        <end position="144"/>
    </location>
</feature>
<reference evidence="7" key="1">
    <citation type="submission" date="2018-03" db="EMBL/GenBank/DDBJ databases">
        <authorList>
            <person name="Guldener U."/>
        </authorList>
    </citation>
    <scope>NUCLEOTIDE SEQUENCE</scope>
</reference>
<sequence>MLDGCVPDVAIGNNLSIYGPAVPSHPQWTILESMNPLAFLGAFQDEVNISTVSRQIHLPQNQFVFYEDFSSRDRWADTYSTVKNQTPSPSRLVTVADESPLTFTPSLQSSQESPKPPGGKSKKQLSRKKANVTNGNGVNGNNGATYHKLKKHVKMQERDRITANKLRLRKKEDLMRLQSVEQAMEQRHKTLSRSVDDLKEEVLYLKMQLLQHKSCKCTLIQHYINEEAQQFFIKSNSSKFLYHVILTLIDFYLDLSGAKRSICILGTRTILKAAKDSAFRVLHTLRYESEDFIEYAVHSSHTGDWAYGNGFLVYAKAPADQVFQISVQATPNTEQLLGDSDGSIILPQGAPSLYYVTQTVIDYNKDRTGYVQEMQIVGTFVHRTDAINAARKLLDPLDFAEYDTPEKMK</sequence>
<accession>A0AAE8SM82</accession>
<evidence type="ECO:0000259" key="6">
    <source>
        <dbReference type="PROSITE" id="PS50217"/>
    </source>
</evidence>
<evidence type="ECO:0000256" key="3">
    <source>
        <dbReference type="ARBA" id="ARBA00023163"/>
    </source>
</evidence>
<dbReference type="InterPro" id="IPR046347">
    <property type="entry name" value="bZIP_sf"/>
</dbReference>
<keyword evidence="3" id="KW-0804">Transcription</keyword>
<protein>
    <recommendedName>
        <fullName evidence="6">BZIP domain-containing protein</fullName>
    </recommendedName>
</protein>
<feature type="domain" description="BZIP" evidence="6">
    <location>
        <begin position="149"/>
        <end position="212"/>
    </location>
</feature>
<dbReference type="GO" id="GO:0003700">
    <property type="term" value="F:DNA-binding transcription factor activity"/>
    <property type="evidence" value="ECO:0007669"/>
    <property type="project" value="InterPro"/>
</dbReference>
<comment type="caution">
    <text evidence="7">The sequence shown here is derived from an EMBL/GenBank/DDBJ whole genome shotgun (WGS) entry which is preliminary data.</text>
</comment>
<feature type="compositionally biased region" description="Basic residues" evidence="5">
    <location>
        <begin position="120"/>
        <end position="130"/>
    </location>
</feature>
<gene>
    <name evidence="7" type="ORF">FTOL_10134</name>
</gene>
<dbReference type="AlphaFoldDB" id="A0AAE8SM82"/>
<dbReference type="PROSITE" id="PS50217">
    <property type="entry name" value="BZIP"/>
    <property type="match status" value="1"/>
</dbReference>
<dbReference type="EMBL" id="ONZP01000380">
    <property type="protein sequence ID" value="SPJ83618.1"/>
    <property type="molecule type" value="Genomic_DNA"/>
</dbReference>
<evidence type="ECO:0000313" key="8">
    <source>
        <dbReference type="Proteomes" id="UP001187734"/>
    </source>
</evidence>
<evidence type="ECO:0000256" key="5">
    <source>
        <dbReference type="SAM" id="MobiDB-lite"/>
    </source>
</evidence>
<keyword evidence="4" id="KW-0539">Nucleus</keyword>
<dbReference type="SUPFAM" id="SSF57959">
    <property type="entry name" value="Leucine zipper domain"/>
    <property type="match status" value="1"/>
</dbReference>
<dbReference type="GO" id="GO:0005634">
    <property type="term" value="C:nucleus"/>
    <property type="evidence" value="ECO:0007669"/>
    <property type="project" value="UniProtKB-SubCell"/>
</dbReference>
<organism evidence="7 8">
    <name type="scientific">Fusarium torulosum</name>
    <dbReference type="NCBI Taxonomy" id="33205"/>
    <lineage>
        <taxon>Eukaryota</taxon>
        <taxon>Fungi</taxon>
        <taxon>Dikarya</taxon>
        <taxon>Ascomycota</taxon>
        <taxon>Pezizomycotina</taxon>
        <taxon>Sordariomycetes</taxon>
        <taxon>Hypocreomycetidae</taxon>
        <taxon>Hypocreales</taxon>
        <taxon>Nectriaceae</taxon>
        <taxon>Fusarium</taxon>
    </lineage>
</organism>
<evidence type="ECO:0000256" key="1">
    <source>
        <dbReference type="ARBA" id="ARBA00004123"/>
    </source>
</evidence>
<dbReference type="InterPro" id="IPR051027">
    <property type="entry name" value="bZIP_transcription_factors"/>
</dbReference>
<proteinExistence type="predicted"/>
<name>A0AAE8SM82_9HYPO</name>
<evidence type="ECO:0000313" key="7">
    <source>
        <dbReference type="EMBL" id="SPJ83618.1"/>
    </source>
</evidence>
<dbReference type="Proteomes" id="UP001187734">
    <property type="component" value="Unassembled WGS sequence"/>
</dbReference>
<keyword evidence="2" id="KW-0805">Transcription regulation</keyword>
<feature type="region of interest" description="Disordered" evidence="5">
    <location>
        <begin position="103"/>
        <end position="144"/>
    </location>
</feature>
<comment type="subcellular location">
    <subcellularLocation>
        <location evidence="1">Nucleus</location>
    </subcellularLocation>
</comment>
<dbReference type="PANTHER" id="PTHR19304">
    <property type="entry name" value="CYCLIC-AMP RESPONSE ELEMENT BINDING PROTEIN"/>
    <property type="match status" value="1"/>
</dbReference>
<evidence type="ECO:0000256" key="2">
    <source>
        <dbReference type="ARBA" id="ARBA00023015"/>
    </source>
</evidence>
<evidence type="ECO:0000256" key="4">
    <source>
        <dbReference type="ARBA" id="ARBA00023242"/>
    </source>
</evidence>
<dbReference type="Gene3D" id="1.20.5.170">
    <property type="match status" value="1"/>
</dbReference>